<dbReference type="Pfam" id="PF00583">
    <property type="entry name" value="Acetyltransf_1"/>
    <property type="match status" value="1"/>
</dbReference>
<dbReference type="PANTHER" id="PTHR20905:SF32">
    <property type="entry name" value="ARYLALKYLAMINE N-ACETYLTRANSFERASE-LIKE 7, ISOFORM A"/>
    <property type="match status" value="1"/>
</dbReference>
<dbReference type="PANTHER" id="PTHR20905">
    <property type="entry name" value="N-ACETYLTRANSFERASE-RELATED"/>
    <property type="match status" value="1"/>
</dbReference>
<reference evidence="2" key="1">
    <citation type="journal article" date="2014" name="Insect Biochem. Mol. Biol.">
        <title>An insight into the sialome of the frog biting fly, Corethrella appendiculata.</title>
        <authorList>
            <person name="Ribeiro J.M.C."/>
            <person name="Chagas A.C."/>
            <person name="Pham V.M."/>
            <person name="Lounibos L.P."/>
            <person name="Calvo E."/>
        </authorList>
    </citation>
    <scope>NUCLEOTIDE SEQUENCE</scope>
    <source>
        <tissue evidence="2">Salivary glands</tissue>
    </source>
</reference>
<protein>
    <recommendedName>
        <fullName evidence="1">N-acetyltransferase domain-containing protein</fullName>
    </recommendedName>
</protein>
<dbReference type="InterPro" id="IPR016181">
    <property type="entry name" value="Acyl_CoA_acyltransferase"/>
</dbReference>
<proteinExistence type="evidence at transcript level"/>
<dbReference type="Gene3D" id="3.40.630.30">
    <property type="match status" value="1"/>
</dbReference>
<dbReference type="SUPFAM" id="SSF55729">
    <property type="entry name" value="Acyl-CoA N-acyltransferases (Nat)"/>
    <property type="match status" value="1"/>
</dbReference>
<name>U5ENP2_9DIPT</name>
<dbReference type="CDD" id="cd04301">
    <property type="entry name" value="NAT_SF"/>
    <property type="match status" value="1"/>
</dbReference>
<evidence type="ECO:0000313" key="2">
    <source>
        <dbReference type="EMBL" id="JAB54897.1"/>
    </source>
</evidence>
<dbReference type="AlphaFoldDB" id="U5ENP2"/>
<evidence type="ECO:0000259" key="1">
    <source>
        <dbReference type="PROSITE" id="PS51186"/>
    </source>
</evidence>
<dbReference type="PROSITE" id="PS51186">
    <property type="entry name" value="GNAT"/>
    <property type="match status" value="1"/>
</dbReference>
<feature type="domain" description="N-acetyltransferase" evidence="1">
    <location>
        <begin position="143"/>
        <end position="224"/>
    </location>
</feature>
<dbReference type="InterPro" id="IPR000182">
    <property type="entry name" value="GNAT_dom"/>
</dbReference>
<dbReference type="GO" id="GO:0008080">
    <property type="term" value="F:N-acetyltransferase activity"/>
    <property type="evidence" value="ECO:0007669"/>
    <property type="project" value="TreeGrafter"/>
</dbReference>
<organism evidence="2">
    <name type="scientific">Corethrella appendiculata</name>
    <dbReference type="NCBI Taxonomy" id="1370023"/>
    <lineage>
        <taxon>Eukaryota</taxon>
        <taxon>Metazoa</taxon>
        <taxon>Ecdysozoa</taxon>
        <taxon>Arthropoda</taxon>
        <taxon>Hexapoda</taxon>
        <taxon>Insecta</taxon>
        <taxon>Pterygota</taxon>
        <taxon>Neoptera</taxon>
        <taxon>Endopterygota</taxon>
        <taxon>Diptera</taxon>
        <taxon>Nematocera</taxon>
        <taxon>Culicoidea</taxon>
        <taxon>Chaoboridae</taxon>
        <taxon>Corethrella</taxon>
    </lineage>
</organism>
<sequence length="239" mass="27665">MNWERPKNIPFPNVWLKFKAKDLNSDNLVDYIVQDLPESYYDKAMEHMQKYFLRDESICKSIDLINDEVGNRNCCKCWEDFIRNDKCSLVCFKMGSDEIVGLNIIYIETKSNKVVIDSKSDKFMKINRAIAYCTDEAKVYETYGIDKYLSAFGLSVDPKYRGRGIGEQILRARIPLCKSLGIDVTSTSFTGKASQRSAEKCGFTVQFEETYENLAKLKDEYNFPNINEKSLKIMSMKIE</sequence>
<accession>U5ENP2</accession>
<dbReference type="EMBL" id="GANO01004974">
    <property type="protein sequence ID" value="JAB54897.1"/>
    <property type="molecule type" value="mRNA"/>
</dbReference>